<feature type="domain" description="Amine oxidase" evidence="5">
    <location>
        <begin position="116"/>
        <end position="197"/>
    </location>
</feature>
<dbReference type="AlphaFoldDB" id="A0A0N5CW93"/>
<accession>A0A0N5CW93</accession>
<dbReference type="Gene3D" id="3.50.50.60">
    <property type="entry name" value="FAD/NAD(P)-binding domain"/>
    <property type="match status" value="1"/>
</dbReference>
<dbReference type="InterPro" id="IPR036188">
    <property type="entry name" value="FAD/NAD-bd_sf"/>
</dbReference>
<dbReference type="GO" id="GO:0050660">
    <property type="term" value="F:flavin adenine dinucleotide binding"/>
    <property type="evidence" value="ECO:0007669"/>
    <property type="project" value="TreeGrafter"/>
</dbReference>
<dbReference type="EMBL" id="UYYF01004295">
    <property type="protein sequence ID" value="VDN01739.1"/>
    <property type="molecule type" value="Genomic_DNA"/>
</dbReference>
<evidence type="ECO:0000313" key="6">
    <source>
        <dbReference type="EMBL" id="VDN01739.1"/>
    </source>
</evidence>
<dbReference type="InterPro" id="IPR009057">
    <property type="entry name" value="Homeodomain-like_sf"/>
</dbReference>
<gene>
    <name evidence="6" type="ORF">TCLT_LOCUS4598</name>
</gene>
<organism evidence="8">
    <name type="scientific">Thelazia callipaeda</name>
    <name type="common">Oriental eyeworm</name>
    <name type="synonym">Parasitic nematode</name>
    <dbReference type="NCBI Taxonomy" id="103827"/>
    <lineage>
        <taxon>Eukaryota</taxon>
        <taxon>Metazoa</taxon>
        <taxon>Ecdysozoa</taxon>
        <taxon>Nematoda</taxon>
        <taxon>Chromadorea</taxon>
        <taxon>Rhabditida</taxon>
        <taxon>Spirurina</taxon>
        <taxon>Spiruromorpha</taxon>
        <taxon>Thelazioidea</taxon>
        <taxon>Thelaziidae</taxon>
        <taxon>Thelazia</taxon>
    </lineage>
</organism>
<keyword evidence="3" id="KW-0560">Oxidoreductase</keyword>
<evidence type="ECO:0000256" key="3">
    <source>
        <dbReference type="ARBA" id="ARBA00023002"/>
    </source>
</evidence>
<dbReference type="Gene3D" id="1.10.287.80">
    <property type="entry name" value="ATP synthase, gamma subunit, helix hairpin domain"/>
    <property type="match status" value="1"/>
</dbReference>
<dbReference type="GO" id="GO:0003682">
    <property type="term" value="F:chromatin binding"/>
    <property type="evidence" value="ECO:0007669"/>
    <property type="project" value="TreeGrafter"/>
</dbReference>
<sequence length="375" mass="42901">MERLLTTNIPSSTGIFGCCTDISQWEDDDISLRVAASRSFLSYDQPSVLEMIAFPEICDCHTKDLFLYLRNKMLQMWHCYPQTEVTLKNVLEELSSPYDEPLNYPSRRVIVIGAGIAGITAAQQLKNLGLDVLLLEARPRIGGRVSTFMKSLNTISSNHSNEEQIFAELGASSIYGALSNPLMTVIKQFEIQCNPVLLDSCALYNSSGTAVELSCARLIERLFHNFIYASSYLSNTKNIFEAKGQMLSLKDAFDIMLKEEEYILQARRISFLQSYHNILKKLQIVQDSMVIIKNEIQCMSQTYKHSKEMTGGTDWNEEKIVKKDIAEKCIRKDIDDAINSYESLQMRRETLRQAIEKFKRDKPRYVVHLIRRAMV</sequence>
<dbReference type="Pfam" id="PF01593">
    <property type="entry name" value="Amino_oxidase"/>
    <property type="match status" value="1"/>
</dbReference>
<protein>
    <submittedName>
        <fullName evidence="8">Amino_oxidase domain-containing protein</fullName>
    </submittedName>
</protein>
<evidence type="ECO:0000256" key="1">
    <source>
        <dbReference type="ARBA" id="ARBA00004123"/>
    </source>
</evidence>
<dbReference type="InterPro" id="IPR050281">
    <property type="entry name" value="Flavin_monoamine_oxidase"/>
</dbReference>
<evidence type="ECO:0000256" key="2">
    <source>
        <dbReference type="ARBA" id="ARBA00005995"/>
    </source>
</evidence>
<dbReference type="WBParaSite" id="TCLT_0000460901-mRNA-1">
    <property type="protein sequence ID" value="TCLT_0000460901-mRNA-1"/>
    <property type="gene ID" value="TCLT_0000460901"/>
</dbReference>
<name>A0A0N5CW93_THECL</name>
<dbReference type="GO" id="GO:0016491">
    <property type="term" value="F:oxidoreductase activity"/>
    <property type="evidence" value="ECO:0007669"/>
    <property type="project" value="UniProtKB-KW"/>
</dbReference>
<evidence type="ECO:0000259" key="5">
    <source>
        <dbReference type="Pfam" id="PF01593"/>
    </source>
</evidence>
<keyword evidence="4" id="KW-0175">Coiled coil</keyword>
<dbReference type="InterPro" id="IPR002937">
    <property type="entry name" value="Amino_oxidase"/>
</dbReference>
<dbReference type="PANTHER" id="PTHR10742:SF386">
    <property type="entry name" value="LYSINE-SPECIFIC HISTONE DEMETHYLASE 1A"/>
    <property type="match status" value="1"/>
</dbReference>
<dbReference type="InterPro" id="IPR036388">
    <property type="entry name" value="WH-like_DNA-bd_sf"/>
</dbReference>
<comment type="similarity">
    <text evidence="2">Belongs to the flavin monoamine oxidase family.</text>
</comment>
<dbReference type="SUPFAM" id="SSF51905">
    <property type="entry name" value="FAD/NAD(P)-binding domain"/>
    <property type="match status" value="1"/>
</dbReference>
<dbReference type="STRING" id="103827.A0A0N5CW93"/>
<dbReference type="Proteomes" id="UP000276776">
    <property type="component" value="Unassembled WGS sequence"/>
</dbReference>
<dbReference type="GO" id="GO:0005634">
    <property type="term" value="C:nucleus"/>
    <property type="evidence" value="ECO:0007669"/>
    <property type="project" value="UniProtKB-SubCell"/>
</dbReference>
<dbReference type="OrthoDB" id="9982100at2759"/>
<dbReference type="Gene3D" id="1.10.10.10">
    <property type="entry name" value="Winged helix-like DNA-binding domain superfamily/Winged helix DNA-binding domain"/>
    <property type="match status" value="1"/>
</dbReference>
<dbReference type="SUPFAM" id="SSF46689">
    <property type="entry name" value="Homeodomain-like"/>
    <property type="match status" value="1"/>
</dbReference>
<dbReference type="PANTHER" id="PTHR10742">
    <property type="entry name" value="FLAVIN MONOAMINE OXIDASE"/>
    <property type="match status" value="1"/>
</dbReference>
<reference evidence="6 7" key="2">
    <citation type="submission" date="2018-11" db="EMBL/GenBank/DDBJ databases">
        <authorList>
            <consortium name="Pathogen Informatics"/>
        </authorList>
    </citation>
    <scope>NUCLEOTIDE SEQUENCE [LARGE SCALE GENOMIC DNA]</scope>
</reference>
<dbReference type="GO" id="GO:0006338">
    <property type="term" value="P:chromatin remodeling"/>
    <property type="evidence" value="ECO:0007669"/>
    <property type="project" value="TreeGrafter"/>
</dbReference>
<evidence type="ECO:0000256" key="4">
    <source>
        <dbReference type="SAM" id="Coils"/>
    </source>
</evidence>
<keyword evidence="7" id="KW-1185">Reference proteome</keyword>
<evidence type="ECO:0000313" key="8">
    <source>
        <dbReference type="WBParaSite" id="TCLT_0000460901-mRNA-1"/>
    </source>
</evidence>
<dbReference type="PROSITE" id="PS51257">
    <property type="entry name" value="PROKAR_LIPOPROTEIN"/>
    <property type="match status" value="1"/>
</dbReference>
<evidence type="ECO:0000313" key="7">
    <source>
        <dbReference type="Proteomes" id="UP000276776"/>
    </source>
</evidence>
<comment type="subcellular location">
    <subcellularLocation>
        <location evidence="1">Nucleus</location>
    </subcellularLocation>
</comment>
<proteinExistence type="inferred from homology"/>
<feature type="coiled-coil region" evidence="4">
    <location>
        <begin position="334"/>
        <end position="361"/>
    </location>
</feature>
<reference evidence="8" key="1">
    <citation type="submission" date="2017-02" db="UniProtKB">
        <authorList>
            <consortium name="WormBaseParasite"/>
        </authorList>
    </citation>
    <scope>IDENTIFICATION</scope>
</reference>